<evidence type="ECO:0000256" key="5">
    <source>
        <dbReference type="ARBA" id="ARBA00022825"/>
    </source>
</evidence>
<dbReference type="EC" id="3.4.21.-" evidence="6"/>
<dbReference type="Proteomes" id="UP001597344">
    <property type="component" value="Unassembled WGS sequence"/>
</dbReference>
<protein>
    <recommendedName>
        <fullName evidence="6">Serine protease</fullName>
        <ecNumber evidence="6">3.4.21.-</ecNumber>
    </recommendedName>
</protein>
<dbReference type="InterPro" id="IPR018114">
    <property type="entry name" value="TRYPSIN_HIS"/>
</dbReference>
<organism evidence="9 10">
    <name type="scientific">Aquimarina celericrescens</name>
    <dbReference type="NCBI Taxonomy" id="1964542"/>
    <lineage>
        <taxon>Bacteria</taxon>
        <taxon>Pseudomonadati</taxon>
        <taxon>Bacteroidota</taxon>
        <taxon>Flavobacteriia</taxon>
        <taxon>Flavobacteriales</taxon>
        <taxon>Flavobacteriaceae</taxon>
        <taxon>Aquimarina</taxon>
    </lineage>
</organism>
<dbReference type="CDD" id="cd06263">
    <property type="entry name" value="MAM"/>
    <property type="match status" value="1"/>
</dbReference>
<evidence type="ECO:0000256" key="2">
    <source>
        <dbReference type="ARBA" id="ARBA00022670"/>
    </source>
</evidence>
<dbReference type="SUPFAM" id="SSF50494">
    <property type="entry name" value="Trypsin-like serine proteases"/>
    <property type="match status" value="1"/>
</dbReference>
<evidence type="ECO:0000313" key="9">
    <source>
        <dbReference type="EMBL" id="MFD2188210.1"/>
    </source>
</evidence>
<feature type="compositionally biased region" description="Low complexity" evidence="7">
    <location>
        <begin position="411"/>
        <end position="423"/>
    </location>
</feature>
<dbReference type="PROSITE" id="PS50060">
    <property type="entry name" value="MAM_2"/>
    <property type="match status" value="1"/>
</dbReference>
<dbReference type="Gene3D" id="2.60.120.200">
    <property type="match status" value="1"/>
</dbReference>
<evidence type="ECO:0000256" key="6">
    <source>
        <dbReference type="RuleBase" id="RU004296"/>
    </source>
</evidence>
<evidence type="ECO:0000256" key="3">
    <source>
        <dbReference type="ARBA" id="ARBA00022729"/>
    </source>
</evidence>
<dbReference type="Pfam" id="PF18962">
    <property type="entry name" value="Por_Secre_tail"/>
    <property type="match status" value="1"/>
</dbReference>
<gene>
    <name evidence="9" type="ORF">ACFSJT_15510</name>
</gene>
<accession>A0ABW5B0N0</accession>
<evidence type="ECO:0000256" key="7">
    <source>
        <dbReference type="SAM" id="MobiDB-lite"/>
    </source>
</evidence>
<dbReference type="InterPro" id="IPR051560">
    <property type="entry name" value="MAM_domain-containing"/>
</dbReference>
<name>A0ABW5B0N0_9FLAO</name>
<dbReference type="InterPro" id="IPR008256">
    <property type="entry name" value="Peptidase_S1B"/>
</dbReference>
<dbReference type="InterPro" id="IPR026444">
    <property type="entry name" value="Secre_tail"/>
</dbReference>
<comment type="similarity">
    <text evidence="1 6">Belongs to the peptidase S1B family.</text>
</comment>
<dbReference type="EMBL" id="JBHUHY010000016">
    <property type="protein sequence ID" value="MFD2188210.1"/>
    <property type="molecule type" value="Genomic_DNA"/>
</dbReference>
<dbReference type="InterPro" id="IPR013320">
    <property type="entry name" value="ConA-like_dom_sf"/>
</dbReference>
<comment type="caution">
    <text evidence="9">The sequence shown here is derived from an EMBL/GenBank/DDBJ whole genome shotgun (WGS) entry which is preliminary data.</text>
</comment>
<feature type="region of interest" description="Disordered" evidence="7">
    <location>
        <begin position="393"/>
        <end position="425"/>
    </location>
</feature>
<keyword evidence="5 6" id="KW-0720">Serine protease</keyword>
<keyword evidence="2 6" id="KW-0645">Protease</keyword>
<dbReference type="RefSeq" id="WP_378321228.1">
    <property type="nucleotide sequence ID" value="NZ_JBHUHY010000016.1"/>
</dbReference>
<dbReference type="PRINTS" id="PR00839">
    <property type="entry name" value="V8PROTEASE"/>
</dbReference>
<evidence type="ECO:0000256" key="1">
    <source>
        <dbReference type="ARBA" id="ARBA00008764"/>
    </source>
</evidence>
<proteinExistence type="inferred from homology"/>
<evidence type="ECO:0000259" key="8">
    <source>
        <dbReference type="PROSITE" id="PS50060"/>
    </source>
</evidence>
<dbReference type="SMART" id="SM00137">
    <property type="entry name" value="MAM"/>
    <property type="match status" value="1"/>
</dbReference>
<dbReference type="PANTHER" id="PTHR23282:SF101">
    <property type="entry name" value="MAM DOMAIN-CONTAINING PROTEIN"/>
    <property type="match status" value="1"/>
</dbReference>
<reference evidence="10" key="1">
    <citation type="journal article" date="2019" name="Int. J. Syst. Evol. Microbiol.">
        <title>The Global Catalogue of Microorganisms (GCM) 10K type strain sequencing project: providing services to taxonomists for standard genome sequencing and annotation.</title>
        <authorList>
            <consortium name="The Broad Institute Genomics Platform"/>
            <consortium name="The Broad Institute Genome Sequencing Center for Infectious Disease"/>
            <person name="Wu L."/>
            <person name="Ma J."/>
        </authorList>
    </citation>
    <scope>NUCLEOTIDE SEQUENCE [LARGE SCALE GENOMIC DNA]</scope>
    <source>
        <strain evidence="10">DT92</strain>
    </source>
</reference>
<sequence length="813" mass="86038">MNLQNTNSTYFKKPLDLRKLGVLISMVFLICTHVALAQNELKRHYTKYDLNLKSGIQKSNSSQIITETISEKDATWLRLFFKDVNLGQRSTLTITSALDGATQVLTSQTIKNWNNSSAYFNGDKVIIQLTIAPGESAIGLNIRELGVGELDPTIKSQCGSNDDRIDSNDAAIGRMVPIGCTGWIITNGKLVTAGHCVGSSAQVIEFNVPKSNPDRSIVHPGPEDQYPIGNFVSPYPSSPSQANDWGVFTASANSQTGLTPIEAQGKSFNVVQDAPSGNITITGFGTDTGIDNQTQQTHTGPLSSANNTFVRYRTDTTGGNSGSPIIDAATGNAVGVHAYGGCSGSGGSNSGERATIPAFWDAMGLGTPPPPPSGDCTGDVASFPFSESFESSFGQWSQATTGDDLDWTRNTGGTPSSGTGPSSAGDGNTYIYVEASGNGTGYPNKRAILNSPCLNFSSLTDPNLTFQYHMLGSAINSLTVEASTNNDGSWTSVFSRTGEQGSAWNAADVDLSAYAGEASVQLRFSVVTGSGTSGWQSDIALDDVSIQNGSGTPPPPTCSALNFNDFTITSFSNQDAAGNFSVGSGGASLALSNNTWKYIGLTYNVTANTVIEFDFSSTGQGEIHAVGFEDDNALTPTRYFKVHGTQNYGVTNYDNYAGGTTKYVIPVGSFYTGAMDRLVFINDNDAGSGNNSTFSNVKIYEGSCGQSVLTESMVSERASVVPTLGTDNEYSALSSKISPNPARESFSIRINNNIEGEINAVVYTILGRRKALIKLSSGDNTILTRNFGLGTGIYLIKIENRGNVLSTQKLIIN</sequence>
<dbReference type="Pfam" id="PF13365">
    <property type="entry name" value="Trypsin_2"/>
    <property type="match status" value="1"/>
</dbReference>
<evidence type="ECO:0000313" key="10">
    <source>
        <dbReference type="Proteomes" id="UP001597344"/>
    </source>
</evidence>
<dbReference type="InterPro" id="IPR043504">
    <property type="entry name" value="Peptidase_S1_PA_chymotrypsin"/>
</dbReference>
<keyword evidence="4 6" id="KW-0378">Hydrolase</keyword>
<keyword evidence="10" id="KW-1185">Reference proteome</keyword>
<dbReference type="Pfam" id="PF00629">
    <property type="entry name" value="MAM"/>
    <property type="match status" value="1"/>
</dbReference>
<dbReference type="PANTHER" id="PTHR23282">
    <property type="entry name" value="APICAL ENDOSOMAL GLYCOPROTEIN PRECURSOR"/>
    <property type="match status" value="1"/>
</dbReference>
<feature type="domain" description="MAM" evidence="8">
    <location>
        <begin position="385"/>
        <end position="560"/>
    </location>
</feature>
<dbReference type="InterPro" id="IPR000998">
    <property type="entry name" value="MAM_dom"/>
</dbReference>
<dbReference type="PROSITE" id="PS00134">
    <property type="entry name" value="TRYPSIN_HIS"/>
    <property type="match status" value="1"/>
</dbReference>
<dbReference type="InterPro" id="IPR009003">
    <property type="entry name" value="Peptidase_S1_PA"/>
</dbReference>
<dbReference type="NCBIfam" id="TIGR04183">
    <property type="entry name" value="Por_Secre_tail"/>
    <property type="match status" value="1"/>
</dbReference>
<dbReference type="Gene3D" id="2.40.10.10">
    <property type="entry name" value="Trypsin-like serine proteases"/>
    <property type="match status" value="2"/>
</dbReference>
<dbReference type="SUPFAM" id="SSF49899">
    <property type="entry name" value="Concanavalin A-like lectins/glucanases"/>
    <property type="match status" value="1"/>
</dbReference>
<keyword evidence="3" id="KW-0732">Signal</keyword>
<evidence type="ECO:0000256" key="4">
    <source>
        <dbReference type="ARBA" id="ARBA00022801"/>
    </source>
</evidence>